<proteinExistence type="predicted"/>
<feature type="chain" id="PRO_5043488635" evidence="1">
    <location>
        <begin position="22"/>
        <end position="118"/>
    </location>
</feature>
<organism evidence="2 3">
    <name type="scientific">Microbaculum marinum</name>
    <dbReference type="NCBI Taxonomy" id="1764581"/>
    <lineage>
        <taxon>Bacteria</taxon>
        <taxon>Pseudomonadati</taxon>
        <taxon>Pseudomonadota</taxon>
        <taxon>Alphaproteobacteria</taxon>
        <taxon>Hyphomicrobiales</taxon>
        <taxon>Tepidamorphaceae</taxon>
        <taxon>Microbaculum</taxon>
    </lineage>
</organism>
<comment type="caution">
    <text evidence="2">The sequence shown here is derived from an EMBL/GenBank/DDBJ whole genome shotgun (WGS) entry which is preliminary data.</text>
</comment>
<reference evidence="2 3" key="1">
    <citation type="submission" date="2024-02" db="EMBL/GenBank/DDBJ databases">
        <title>Genome analysis and characterization of Microbaculum marinisediminis sp. nov., isolated from marine sediment.</title>
        <authorList>
            <person name="Du Z.-J."/>
            <person name="Ye Y.-Q."/>
            <person name="Zhang Z.-R."/>
            <person name="Yuan S.-M."/>
            <person name="Zhang X.-Y."/>
        </authorList>
    </citation>
    <scope>NUCLEOTIDE SEQUENCE [LARGE SCALE GENOMIC DNA]</scope>
    <source>
        <strain evidence="2 3">SDUM1044001</strain>
    </source>
</reference>
<evidence type="ECO:0000313" key="2">
    <source>
        <dbReference type="EMBL" id="MEJ8571306.1"/>
    </source>
</evidence>
<dbReference type="AlphaFoldDB" id="A0AAW9RNC4"/>
<dbReference type="EMBL" id="JAZHOF010000003">
    <property type="protein sequence ID" value="MEJ8571306.1"/>
    <property type="molecule type" value="Genomic_DNA"/>
</dbReference>
<keyword evidence="1" id="KW-0732">Signal</keyword>
<evidence type="ECO:0000256" key="1">
    <source>
        <dbReference type="SAM" id="SignalP"/>
    </source>
</evidence>
<gene>
    <name evidence="2" type="ORF">V3328_07475</name>
</gene>
<sequence>MARPACLLAVLTLLLPAAAAAQTPPGDTGDDAGYWEDITTIQCWLPDATDGTALVLDMTSSTRRPRQLFKPDDPDVVERPVFIYDDANLGITTELRVYSISVGRGNSIDIVCTVGLPR</sequence>
<keyword evidence="3" id="KW-1185">Reference proteome</keyword>
<name>A0AAW9RNC4_9HYPH</name>
<protein>
    <submittedName>
        <fullName evidence="2">Uncharacterized protein</fullName>
    </submittedName>
</protein>
<feature type="signal peptide" evidence="1">
    <location>
        <begin position="1"/>
        <end position="21"/>
    </location>
</feature>
<accession>A0AAW9RNC4</accession>
<dbReference type="Proteomes" id="UP001378188">
    <property type="component" value="Unassembled WGS sequence"/>
</dbReference>
<evidence type="ECO:0000313" key="3">
    <source>
        <dbReference type="Proteomes" id="UP001378188"/>
    </source>
</evidence>
<dbReference type="RefSeq" id="WP_340329009.1">
    <property type="nucleotide sequence ID" value="NZ_JAZHOF010000003.1"/>
</dbReference>